<dbReference type="Proteomes" id="UP000218164">
    <property type="component" value="Unassembled WGS sequence"/>
</dbReference>
<evidence type="ECO:0000313" key="6">
    <source>
        <dbReference type="Proteomes" id="UP000218164"/>
    </source>
</evidence>
<dbReference type="InterPro" id="IPR022488">
    <property type="entry name" value="PPK2-related"/>
</dbReference>
<evidence type="ECO:0000256" key="3">
    <source>
        <dbReference type="SAM" id="MobiDB-lite"/>
    </source>
</evidence>
<dbReference type="Gene3D" id="3.40.50.300">
    <property type="entry name" value="P-loop containing nucleotide triphosphate hydrolases"/>
    <property type="match status" value="1"/>
</dbReference>
<feature type="compositionally biased region" description="Basic and acidic residues" evidence="3">
    <location>
        <begin position="292"/>
        <end position="312"/>
    </location>
</feature>
<feature type="region of interest" description="Disordered" evidence="3">
    <location>
        <begin position="292"/>
        <end position="339"/>
    </location>
</feature>
<dbReference type="Pfam" id="PF03976">
    <property type="entry name" value="PPK2"/>
    <property type="match status" value="1"/>
</dbReference>
<dbReference type="NCBIfam" id="TIGR03709">
    <property type="entry name" value="PPK2_rel_1"/>
    <property type="match status" value="1"/>
</dbReference>
<proteinExistence type="predicted"/>
<dbReference type="EMBL" id="LMVP01000513">
    <property type="protein sequence ID" value="PAV11523.1"/>
    <property type="molecule type" value="Genomic_DNA"/>
</dbReference>
<keyword evidence="1" id="KW-0808">Transferase</keyword>
<dbReference type="GO" id="GO:0008976">
    <property type="term" value="F:polyphosphate kinase activity"/>
    <property type="evidence" value="ECO:0007669"/>
    <property type="project" value="InterPro"/>
</dbReference>
<feature type="domain" description="Polyphosphate kinase-2-related" evidence="4">
    <location>
        <begin position="36"/>
        <end position="268"/>
    </location>
</feature>
<dbReference type="SUPFAM" id="SSF52540">
    <property type="entry name" value="P-loop containing nucleoside triphosphate hydrolases"/>
    <property type="match status" value="1"/>
</dbReference>
<keyword evidence="6" id="KW-1185">Reference proteome</keyword>
<reference evidence="5 6" key="1">
    <citation type="journal article" date="2017" name="BMC Genomics">
        <title>Genomic analysis of methanogenic archaea reveals a shift towards energy conservation.</title>
        <authorList>
            <person name="Gilmore S.P."/>
            <person name="Henske J.K."/>
            <person name="Sexton J.A."/>
            <person name="Solomon K.V."/>
            <person name="Seppala S."/>
            <person name="Yoo J.I."/>
            <person name="Huyett L.M."/>
            <person name="Pressman A."/>
            <person name="Cogan J.Z."/>
            <person name="Kivenson V."/>
            <person name="Peng X."/>
            <person name="Tan Y."/>
            <person name="Valentine D.L."/>
            <person name="O'Malley M.A."/>
        </authorList>
    </citation>
    <scope>NUCLEOTIDE SEQUENCE [LARGE SCALE GENOMIC DNA]</scope>
    <source>
        <strain evidence="5 6">MC-15</strain>
    </source>
</reference>
<evidence type="ECO:0000256" key="2">
    <source>
        <dbReference type="ARBA" id="ARBA00022777"/>
    </source>
</evidence>
<gene>
    <name evidence="5" type="ORF">ASJ81_09880</name>
</gene>
<organism evidence="5 6">
    <name type="scientific">Methanosarcina spelaei</name>
    <dbReference type="NCBI Taxonomy" id="1036679"/>
    <lineage>
        <taxon>Archaea</taxon>
        <taxon>Methanobacteriati</taxon>
        <taxon>Methanobacteriota</taxon>
        <taxon>Stenosarchaea group</taxon>
        <taxon>Methanomicrobia</taxon>
        <taxon>Methanosarcinales</taxon>
        <taxon>Methanosarcinaceae</taxon>
        <taxon>Methanosarcina</taxon>
    </lineage>
</organism>
<dbReference type="InterPro" id="IPR027417">
    <property type="entry name" value="P-loop_NTPase"/>
</dbReference>
<evidence type="ECO:0000313" key="5">
    <source>
        <dbReference type="EMBL" id="PAV11523.1"/>
    </source>
</evidence>
<dbReference type="AlphaFoldDB" id="A0A2A2HQL7"/>
<dbReference type="InterPro" id="IPR022300">
    <property type="entry name" value="PPK2-rel_1"/>
</dbReference>
<name>A0A2A2HQL7_9EURY</name>
<sequence>MANRIEELLDVLRVPSGKKINLKKDYDPDFTGKWVKKEEAKEALTEGIQILAEMQDKLWAQDQYALLIILQALDAAGKDSTIKHVMSGVNPQGVDVHSFKVPSGEELDHDYLWRNFKALPARGRIGIFNRSYYEEVLAVRVHPEFLAGQKLPPSLKDKNIWNRRFEEINNFEKYLVDNGIIVVKLFLYVSKETQKERFLERTLEPEKNWKFSAADMKERAFWDDYMAAYEDMFNHTSTEWAPWYIVPADHKWFTRLAVAAVLYNTMKSLNLAYPTVSEEQKQALLVAKEELEHEDGGLKDKAVTRAEAKTAADPKTLAARSKVTKEEVKKNSTKGKKNK</sequence>
<dbReference type="GO" id="GO:0006797">
    <property type="term" value="P:polyphosphate metabolic process"/>
    <property type="evidence" value="ECO:0007669"/>
    <property type="project" value="InterPro"/>
</dbReference>
<dbReference type="PIRSF" id="PIRSF028756">
    <property type="entry name" value="PPK2_prd"/>
    <property type="match status" value="1"/>
</dbReference>
<dbReference type="RefSeq" id="WP_095645444.1">
    <property type="nucleotide sequence ID" value="NZ_LMVP01000513.1"/>
</dbReference>
<keyword evidence="2" id="KW-0418">Kinase</keyword>
<evidence type="ECO:0000259" key="4">
    <source>
        <dbReference type="Pfam" id="PF03976"/>
    </source>
</evidence>
<dbReference type="PANTHER" id="PTHR34383">
    <property type="entry name" value="POLYPHOSPHATE:AMP PHOSPHOTRANSFERASE-RELATED"/>
    <property type="match status" value="1"/>
</dbReference>
<evidence type="ECO:0000256" key="1">
    <source>
        <dbReference type="ARBA" id="ARBA00022679"/>
    </source>
</evidence>
<accession>A0A2A2HQL7</accession>
<dbReference type="InterPro" id="IPR016898">
    <property type="entry name" value="Polyphosphate_phosphotransfera"/>
</dbReference>
<protein>
    <recommendedName>
        <fullName evidence="4">Polyphosphate kinase-2-related domain-containing protein</fullName>
    </recommendedName>
</protein>
<dbReference type="PANTHER" id="PTHR34383:SF3">
    <property type="entry name" value="POLYPHOSPHATE:AMP PHOSPHOTRANSFERASE"/>
    <property type="match status" value="1"/>
</dbReference>
<comment type="caution">
    <text evidence="5">The sequence shown here is derived from an EMBL/GenBank/DDBJ whole genome shotgun (WGS) entry which is preliminary data.</text>
</comment>
<dbReference type="OrthoDB" id="9408at2157"/>